<evidence type="ECO:0000313" key="5">
    <source>
        <dbReference type="EMBL" id="KAA6348513.1"/>
    </source>
</evidence>
<dbReference type="InterPro" id="IPR044946">
    <property type="entry name" value="Restrct_endonuc_typeI_TRD_sf"/>
</dbReference>
<name>A0A5J4SQM3_9ZZZZ</name>
<protein>
    <submittedName>
        <fullName evidence="6">Type-1 restriction enzyme EcoKI specificity protein</fullName>
    </submittedName>
</protein>
<accession>A0A5J4SQM3</accession>
<keyword evidence="2" id="KW-0680">Restriction system</keyword>
<dbReference type="EMBL" id="SNRY01000066">
    <property type="protein sequence ID" value="KAA6348513.1"/>
    <property type="molecule type" value="Genomic_DNA"/>
</dbReference>
<dbReference type="InterPro" id="IPR000055">
    <property type="entry name" value="Restrct_endonuc_typeI_TRD"/>
</dbReference>
<gene>
    <name evidence="5" type="ORF">EZS27_004007</name>
    <name evidence="6" type="ORF">EZS27_004043</name>
</gene>
<dbReference type="CDD" id="cd16961">
    <property type="entry name" value="RMtype1_S_TRD-CR_like"/>
    <property type="match status" value="1"/>
</dbReference>
<dbReference type="SUPFAM" id="SSF116734">
    <property type="entry name" value="DNA methylase specificity domain"/>
    <property type="match status" value="2"/>
</dbReference>
<dbReference type="InterPro" id="IPR052021">
    <property type="entry name" value="Type-I_RS_S_subunit"/>
</dbReference>
<dbReference type="CDD" id="cd17524">
    <property type="entry name" value="RMtype1_S_EcoUTORF5051P-TRD2-CR2_like"/>
    <property type="match status" value="1"/>
</dbReference>
<feature type="domain" description="Type I restriction modification DNA specificity" evidence="4">
    <location>
        <begin position="276"/>
        <end position="431"/>
    </location>
</feature>
<dbReference type="EMBL" id="SNRY01000066">
    <property type="protein sequence ID" value="KAA6348549.1"/>
    <property type="molecule type" value="Genomic_DNA"/>
</dbReference>
<evidence type="ECO:0000313" key="6">
    <source>
        <dbReference type="EMBL" id="KAA6348549.1"/>
    </source>
</evidence>
<sequence length="451" mass="52334">MTTETTKEKMKFVSFRDLVLWDVKRYASNKIKSDYPIVRLGLHIQEQSPKIKLFNSPKEEFGILGVNNKIGVFDAYKEKGANINQAYKRIEKGWLVYNPYRVNVGSIGMRTEEHKHEFISPAYVVFSCKETLLPDFLYKLFKTERFNTIINESTTGSVRQNLTIDVLKSLDIALPPIKIQKDLLDKYYLKSKESIKLDKIAMAVEQKINPYLLEELGVRIEKNEKKKGITFTKFSLIDRWAVDYIFNINSIQGITEAKYPAIKIRNLLLSCQYGLSSKATEEPIGIPMLRMNNINNSELDIDDLKYITIDNRQKEKILLNKGDLLFNRTNSKELVGKTAVFELDGEFTFASYLIRLKIDTEKVNVHYLNYLFNSRIGRVQIDMISRRILGQANVNAQELQEFIFPIPDLETQHLIVSNILKIKYEANTLKQKAEQNRNEAIKEFEQAVFKL</sequence>
<evidence type="ECO:0000259" key="4">
    <source>
        <dbReference type="Pfam" id="PF01420"/>
    </source>
</evidence>
<dbReference type="GO" id="GO:0003677">
    <property type="term" value="F:DNA binding"/>
    <property type="evidence" value="ECO:0007669"/>
    <property type="project" value="UniProtKB-KW"/>
</dbReference>
<keyword evidence="3" id="KW-0238">DNA-binding</keyword>
<dbReference type="PANTHER" id="PTHR30408:SF12">
    <property type="entry name" value="TYPE I RESTRICTION ENZYME MJAVIII SPECIFICITY SUBUNIT"/>
    <property type="match status" value="1"/>
</dbReference>
<dbReference type="AlphaFoldDB" id="A0A5J4SQM3"/>
<comment type="similarity">
    <text evidence="1">Belongs to the type-I restriction system S methylase family.</text>
</comment>
<proteinExistence type="inferred from homology"/>
<dbReference type="PANTHER" id="PTHR30408">
    <property type="entry name" value="TYPE-1 RESTRICTION ENZYME ECOKI SPECIFICITY PROTEIN"/>
    <property type="match status" value="1"/>
</dbReference>
<dbReference type="GO" id="GO:0009307">
    <property type="term" value="P:DNA restriction-modification system"/>
    <property type="evidence" value="ECO:0007669"/>
    <property type="project" value="UniProtKB-KW"/>
</dbReference>
<evidence type="ECO:0000256" key="1">
    <source>
        <dbReference type="ARBA" id="ARBA00010923"/>
    </source>
</evidence>
<organism evidence="6">
    <name type="scientific">termite gut metagenome</name>
    <dbReference type="NCBI Taxonomy" id="433724"/>
    <lineage>
        <taxon>unclassified sequences</taxon>
        <taxon>metagenomes</taxon>
        <taxon>organismal metagenomes</taxon>
    </lineage>
</organism>
<evidence type="ECO:0000256" key="2">
    <source>
        <dbReference type="ARBA" id="ARBA00022747"/>
    </source>
</evidence>
<dbReference type="Pfam" id="PF01420">
    <property type="entry name" value="Methylase_S"/>
    <property type="match status" value="1"/>
</dbReference>
<dbReference type="Gene3D" id="3.90.220.20">
    <property type="entry name" value="DNA methylase specificity domains"/>
    <property type="match status" value="2"/>
</dbReference>
<reference evidence="6" key="1">
    <citation type="submission" date="2019-03" db="EMBL/GenBank/DDBJ databases">
        <title>Single cell metagenomics reveals metabolic interactions within the superorganism composed of flagellate Streblomastix strix and complex community of Bacteroidetes bacteria on its surface.</title>
        <authorList>
            <person name="Treitli S.C."/>
            <person name="Kolisko M."/>
            <person name="Husnik F."/>
            <person name="Keeling P."/>
            <person name="Hampl V."/>
        </authorList>
    </citation>
    <scope>NUCLEOTIDE SEQUENCE</scope>
    <source>
        <strain evidence="6">STM</strain>
    </source>
</reference>
<comment type="caution">
    <text evidence="6">The sequence shown here is derived from an EMBL/GenBank/DDBJ whole genome shotgun (WGS) entry which is preliminary data.</text>
</comment>
<evidence type="ECO:0000256" key="3">
    <source>
        <dbReference type="ARBA" id="ARBA00023125"/>
    </source>
</evidence>